<dbReference type="Gene3D" id="3.90.25.10">
    <property type="entry name" value="UDP-galactose 4-epimerase, domain 1"/>
    <property type="match status" value="1"/>
</dbReference>
<dbReference type="Proteomes" id="UP001165042">
    <property type="component" value="Unassembled WGS sequence"/>
</dbReference>
<dbReference type="PANTHER" id="PTHR43162:SF1">
    <property type="entry name" value="PRESTALK A DIFFERENTIATION PROTEIN A"/>
    <property type="match status" value="1"/>
</dbReference>
<organism evidence="2 3">
    <name type="scientific">Actinokineospora globicatena</name>
    <dbReference type="NCBI Taxonomy" id="103729"/>
    <lineage>
        <taxon>Bacteria</taxon>
        <taxon>Bacillati</taxon>
        <taxon>Actinomycetota</taxon>
        <taxon>Actinomycetes</taxon>
        <taxon>Pseudonocardiales</taxon>
        <taxon>Pseudonocardiaceae</taxon>
        <taxon>Actinokineospora</taxon>
    </lineage>
</organism>
<gene>
    <name evidence="2" type="ORF">Aglo03_48130</name>
</gene>
<dbReference type="Pfam" id="PF05368">
    <property type="entry name" value="NmrA"/>
    <property type="match status" value="1"/>
</dbReference>
<dbReference type="InterPro" id="IPR051604">
    <property type="entry name" value="Ergot_Alk_Oxidoreductase"/>
</dbReference>
<evidence type="ECO:0000259" key="1">
    <source>
        <dbReference type="Pfam" id="PF05368"/>
    </source>
</evidence>
<name>A0A9W6QSW0_9PSEU</name>
<comment type="caution">
    <text evidence="2">The sequence shown here is derived from an EMBL/GenBank/DDBJ whole genome shotgun (WGS) entry which is preliminary data.</text>
</comment>
<proteinExistence type="predicted"/>
<accession>A0A9W6QSW0</accession>
<dbReference type="Gene3D" id="3.40.50.720">
    <property type="entry name" value="NAD(P)-binding Rossmann-like Domain"/>
    <property type="match status" value="1"/>
</dbReference>
<dbReference type="RefSeq" id="WP_285612197.1">
    <property type="nucleotide sequence ID" value="NZ_BSSD01000007.1"/>
</dbReference>
<evidence type="ECO:0000313" key="2">
    <source>
        <dbReference type="EMBL" id="GLW93997.1"/>
    </source>
</evidence>
<dbReference type="InterPro" id="IPR036291">
    <property type="entry name" value="NAD(P)-bd_dom_sf"/>
</dbReference>
<protein>
    <submittedName>
        <fullName evidence="2">Nucleotide-diphosphate-sugar epimerase</fullName>
    </submittedName>
</protein>
<dbReference type="AlphaFoldDB" id="A0A9W6QSW0"/>
<dbReference type="PANTHER" id="PTHR43162">
    <property type="match status" value="1"/>
</dbReference>
<evidence type="ECO:0000313" key="3">
    <source>
        <dbReference type="Proteomes" id="UP001165042"/>
    </source>
</evidence>
<dbReference type="SUPFAM" id="SSF51735">
    <property type="entry name" value="NAD(P)-binding Rossmann-fold domains"/>
    <property type="match status" value="1"/>
</dbReference>
<dbReference type="EMBL" id="BSSD01000007">
    <property type="protein sequence ID" value="GLW93997.1"/>
    <property type="molecule type" value="Genomic_DNA"/>
</dbReference>
<reference evidence="2" key="1">
    <citation type="submission" date="2023-02" db="EMBL/GenBank/DDBJ databases">
        <title>Actinokineospora globicatena NBRC 15670.</title>
        <authorList>
            <person name="Ichikawa N."/>
            <person name="Sato H."/>
            <person name="Tonouchi N."/>
        </authorList>
    </citation>
    <scope>NUCLEOTIDE SEQUENCE</scope>
    <source>
        <strain evidence="2">NBRC 15670</strain>
    </source>
</reference>
<dbReference type="InterPro" id="IPR008030">
    <property type="entry name" value="NmrA-like"/>
</dbReference>
<feature type="domain" description="NmrA-like" evidence="1">
    <location>
        <begin position="2"/>
        <end position="95"/>
    </location>
</feature>
<keyword evidence="3" id="KW-1185">Reference proteome</keyword>
<sequence length="271" mass="28777">MTILVSGATGNVGRPLVSQLLAAGHHVRAITRDPARAALPAGVELFQASLADTAALTSAFTGVTAAHLISFGDDYAPLTNGPDIVDLARAAGVRKLTVLKGDLEKTELDNAVAASGLDYTYLSPVEFMSNTLEWADQIRTTSEVRDAFPTMPSALVHDADIASVAATVLTSDGHSGKDYWLTGPEALTAPERVAILAEALGRDLHFVELSQAEIVAKWQNEGYSASDIEFFIAMRTTPPPAGHTPLPTVEEVTGVPARTFTQWARENTHAF</sequence>